<name>M3EN46_9LEPT</name>
<organism evidence="1 2">
    <name type="scientific">Leptospira weilii serovar Topaz str. LT2116</name>
    <dbReference type="NCBI Taxonomy" id="1088540"/>
    <lineage>
        <taxon>Bacteria</taxon>
        <taxon>Pseudomonadati</taxon>
        <taxon>Spirochaetota</taxon>
        <taxon>Spirochaetia</taxon>
        <taxon>Leptospirales</taxon>
        <taxon>Leptospiraceae</taxon>
        <taxon>Leptospira</taxon>
    </lineage>
</organism>
<sequence length="71" mass="8269">MYKGKLFRYTFTNISFEEFSGTSAGIRLHFMRESFCVFANFGIESCIDGEMRELPQNSRKTLRTRNQKSGT</sequence>
<evidence type="ECO:0000313" key="1">
    <source>
        <dbReference type="EMBL" id="EMF82473.1"/>
    </source>
</evidence>
<evidence type="ECO:0000313" key="2">
    <source>
        <dbReference type="Proteomes" id="UP000011770"/>
    </source>
</evidence>
<gene>
    <name evidence="1" type="ORF">LEP1GSC188_0210</name>
</gene>
<comment type="caution">
    <text evidence="1">The sequence shown here is derived from an EMBL/GenBank/DDBJ whole genome shotgun (WGS) entry which is preliminary data.</text>
</comment>
<protein>
    <submittedName>
        <fullName evidence="1">Uncharacterized protein</fullName>
    </submittedName>
</protein>
<accession>M3EN46</accession>
<dbReference type="EMBL" id="AHOR02000022">
    <property type="protein sequence ID" value="EMF82473.1"/>
    <property type="molecule type" value="Genomic_DNA"/>
</dbReference>
<dbReference type="AlphaFoldDB" id="M3EN46"/>
<reference evidence="1 2" key="1">
    <citation type="submission" date="2013-01" db="EMBL/GenBank/DDBJ databases">
        <authorList>
            <person name="Harkins D.M."/>
            <person name="Durkin A.S."/>
            <person name="Brinkac L.M."/>
            <person name="Haft D.H."/>
            <person name="Selengut J.D."/>
            <person name="Sanka R."/>
            <person name="DePew J."/>
            <person name="Purushe J."/>
            <person name="Tulsiani S.M."/>
            <person name="Graham G.C."/>
            <person name="Burns M.-A."/>
            <person name="Dohnt M.F."/>
            <person name="Smythe L.D."/>
            <person name="McKay D.B."/>
            <person name="Craig S.B."/>
            <person name="Vinetz J.M."/>
            <person name="Sutton G.G."/>
            <person name="Nierman W.C."/>
            <person name="Fouts D.E."/>
        </authorList>
    </citation>
    <scope>NUCLEOTIDE SEQUENCE [LARGE SCALE GENOMIC DNA]</scope>
    <source>
        <strain evidence="1 2">LT2116</strain>
    </source>
</reference>
<proteinExistence type="predicted"/>
<dbReference type="Proteomes" id="UP000011770">
    <property type="component" value="Unassembled WGS sequence"/>
</dbReference>